<proteinExistence type="predicted"/>
<gene>
    <name evidence="1" type="ORF">QJS04_geneDACA004809</name>
</gene>
<accession>A0AAV9BYV5</accession>
<evidence type="ECO:0000313" key="1">
    <source>
        <dbReference type="EMBL" id="KAK1281332.1"/>
    </source>
</evidence>
<dbReference type="GO" id="GO:1901259">
    <property type="term" value="P:chloroplast rRNA processing"/>
    <property type="evidence" value="ECO:0007669"/>
    <property type="project" value="TreeGrafter"/>
</dbReference>
<reference evidence="1" key="1">
    <citation type="journal article" date="2023" name="Nat. Commun.">
        <title>Diploid and tetraploid genomes of Acorus and the evolution of monocots.</title>
        <authorList>
            <person name="Ma L."/>
            <person name="Liu K.W."/>
            <person name="Li Z."/>
            <person name="Hsiao Y.Y."/>
            <person name="Qi Y."/>
            <person name="Fu T."/>
            <person name="Tang G.D."/>
            <person name="Zhang D."/>
            <person name="Sun W.H."/>
            <person name="Liu D.K."/>
            <person name="Li Y."/>
            <person name="Chen G.Z."/>
            <person name="Liu X.D."/>
            <person name="Liao X.Y."/>
            <person name="Jiang Y.T."/>
            <person name="Yu X."/>
            <person name="Hao Y."/>
            <person name="Huang J."/>
            <person name="Zhao X.W."/>
            <person name="Ke S."/>
            <person name="Chen Y.Y."/>
            <person name="Wu W.L."/>
            <person name="Hsu J.L."/>
            <person name="Lin Y.F."/>
            <person name="Huang M.D."/>
            <person name="Li C.Y."/>
            <person name="Huang L."/>
            <person name="Wang Z.W."/>
            <person name="Zhao X."/>
            <person name="Zhong W.Y."/>
            <person name="Peng D.H."/>
            <person name="Ahmad S."/>
            <person name="Lan S."/>
            <person name="Zhang J.S."/>
            <person name="Tsai W.C."/>
            <person name="Van de Peer Y."/>
            <person name="Liu Z.J."/>
        </authorList>
    </citation>
    <scope>NUCLEOTIDE SEQUENCE</scope>
    <source>
        <strain evidence="1">SCP</strain>
    </source>
</reference>
<dbReference type="InterPro" id="IPR044673">
    <property type="entry name" value="DCL-like"/>
</dbReference>
<organism evidence="1 2">
    <name type="scientific">Acorus gramineus</name>
    <name type="common">Dwarf sweet flag</name>
    <dbReference type="NCBI Taxonomy" id="55184"/>
    <lineage>
        <taxon>Eukaryota</taxon>
        <taxon>Viridiplantae</taxon>
        <taxon>Streptophyta</taxon>
        <taxon>Embryophyta</taxon>
        <taxon>Tracheophyta</taxon>
        <taxon>Spermatophyta</taxon>
        <taxon>Magnoliopsida</taxon>
        <taxon>Liliopsida</taxon>
        <taxon>Acoraceae</taxon>
        <taxon>Acorus</taxon>
    </lineage>
</organism>
<protein>
    <submittedName>
        <fullName evidence="1">Uncharacterized protein</fullName>
    </submittedName>
</protein>
<evidence type="ECO:0000313" key="2">
    <source>
        <dbReference type="Proteomes" id="UP001179952"/>
    </source>
</evidence>
<reference evidence="1" key="2">
    <citation type="submission" date="2023-06" db="EMBL/GenBank/DDBJ databases">
        <authorList>
            <person name="Ma L."/>
            <person name="Liu K.-W."/>
            <person name="Li Z."/>
            <person name="Hsiao Y.-Y."/>
            <person name="Qi Y."/>
            <person name="Fu T."/>
            <person name="Tang G."/>
            <person name="Zhang D."/>
            <person name="Sun W.-H."/>
            <person name="Liu D.-K."/>
            <person name="Li Y."/>
            <person name="Chen G.-Z."/>
            <person name="Liu X.-D."/>
            <person name="Liao X.-Y."/>
            <person name="Jiang Y.-T."/>
            <person name="Yu X."/>
            <person name="Hao Y."/>
            <person name="Huang J."/>
            <person name="Zhao X.-W."/>
            <person name="Ke S."/>
            <person name="Chen Y.-Y."/>
            <person name="Wu W.-L."/>
            <person name="Hsu J.-L."/>
            <person name="Lin Y.-F."/>
            <person name="Huang M.-D."/>
            <person name="Li C.-Y."/>
            <person name="Huang L."/>
            <person name="Wang Z.-W."/>
            <person name="Zhao X."/>
            <person name="Zhong W.-Y."/>
            <person name="Peng D.-H."/>
            <person name="Ahmad S."/>
            <person name="Lan S."/>
            <person name="Zhang J.-S."/>
            <person name="Tsai W.-C."/>
            <person name="Van De Peer Y."/>
            <person name="Liu Z.-J."/>
        </authorList>
    </citation>
    <scope>NUCLEOTIDE SEQUENCE</scope>
    <source>
        <strain evidence="1">SCP</strain>
        <tissue evidence="1">Leaves</tissue>
    </source>
</reference>
<comment type="caution">
    <text evidence="1">The sequence shown here is derived from an EMBL/GenBank/DDBJ whole genome shotgun (WGS) entry which is preliminary data.</text>
</comment>
<sequence>MEDGSSADFSYHKCMENYVKQKYPEVAESFIGKYFRKRRMEAALSASTEDGVEQR</sequence>
<dbReference type="AlphaFoldDB" id="A0AAV9BYV5"/>
<dbReference type="GO" id="GO:0009507">
    <property type="term" value="C:chloroplast"/>
    <property type="evidence" value="ECO:0007669"/>
    <property type="project" value="TreeGrafter"/>
</dbReference>
<dbReference type="PANTHER" id="PTHR33415">
    <property type="entry name" value="PROTEIN EMBRYO DEFECTIVE 514"/>
    <property type="match status" value="1"/>
</dbReference>
<dbReference type="Proteomes" id="UP001179952">
    <property type="component" value="Unassembled WGS sequence"/>
</dbReference>
<dbReference type="EMBL" id="JAUJYN010000001">
    <property type="protein sequence ID" value="KAK1281332.1"/>
    <property type="molecule type" value="Genomic_DNA"/>
</dbReference>
<dbReference type="PANTHER" id="PTHR33415:SF21">
    <property type="entry name" value="OS04G0572600 PROTEIN"/>
    <property type="match status" value="1"/>
</dbReference>
<dbReference type="GO" id="GO:0009658">
    <property type="term" value="P:chloroplast organization"/>
    <property type="evidence" value="ECO:0007669"/>
    <property type="project" value="TreeGrafter"/>
</dbReference>
<name>A0AAV9BYV5_ACOGR</name>
<keyword evidence="2" id="KW-1185">Reference proteome</keyword>